<accession>A0ABR3F1A1</accession>
<reference evidence="2 3" key="1">
    <citation type="submission" date="2024-02" db="EMBL/GenBank/DDBJ databases">
        <title>A draft genome for the cacao thread blight pathogen Marasmius crinis-equi.</title>
        <authorList>
            <person name="Cohen S.P."/>
            <person name="Baruah I.K."/>
            <person name="Amoako-Attah I."/>
            <person name="Bukari Y."/>
            <person name="Meinhardt L.W."/>
            <person name="Bailey B.A."/>
        </authorList>
    </citation>
    <scope>NUCLEOTIDE SEQUENCE [LARGE SCALE GENOMIC DNA]</scope>
    <source>
        <strain evidence="2 3">GH-76</strain>
    </source>
</reference>
<dbReference type="Proteomes" id="UP001465976">
    <property type="component" value="Unassembled WGS sequence"/>
</dbReference>
<dbReference type="EMBL" id="JBAHYK010001233">
    <property type="protein sequence ID" value="KAL0568915.1"/>
    <property type="molecule type" value="Genomic_DNA"/>
</dbReference>
<protein>
    <recommendedName>
        <fullName evidence="4">C2H2-type domain-containing protein</fullName>
    </recommendedName>
</protein>
<gene>
    <name evidence="2" type="ORF">V5O48_013057</name>
</gene>
<sequence>MLNGPVNASSLRLYEGRDTYGSDSLRDNRARPSFSNQVPSLPHTGENWRTIPYEPPFAPEKRLTEFEPDAWNGRTNDEISGHLIPSPSSPVVPLSEEGIRGPISCWTTAKIQPQPETADSTNSTVFGEVVPATENARQNHPQCQSVSPPKKSQACRRVGSRAGTRASLKHRKKLAAYFCDVVGCESKGFTEKHNYHSLQMYKMPPWIHLTIRPK</sequence>
<name>A0ABR3F1A1_9AGAR</name>
<keyword evidence="3" id="KW-1185">Reference proteome</keyword>
<feature type="compositionally biased region" description="Basic and acidic residues" evidence="1">
    <location>
        <begin position="20"/>
        <end position="30"/>
    </location>
</feature>
<evidence type="ECO:0000313" key="3">
    <source>
        <dbReference type="Proteomes" id="UP001465976"/>
    </source>
</evidence>
<feature type="region of interest" description="Disordered" evidence="1">
    <location>
        <begin position="20"/>
        <end position="49"/>
    </location>
</feature>
<comment type="caution">
    <text evidence="2">The sequence shown here is derived from an EMBL/GenBank/DDBJ whole genome shotgun (WGS) entry which is preliminary data.</text>
</comment>
<proteinExistence type="predicted"/>
<evidence type="ECO:0000313" key="2">
    <source>
        <dbReference type="EMBL" id="KAL0568915.1"/>
    </source>
</evidence>
<organism evidence="2 3">
    <name type="scientific">Marasmius crinis-equi</name>
    <dbReference type="NCBI Taxonomy" id="585013"/>
    <lineage>
        <taxon>Eukaryota</taxon>
        <taxon>Fungi</taxon>
        <taxon>Dikarya</taxon>
        <taxon>Basidiomycota</taxon>
        <taxon>Agaricomycotina</taxon>
        <taxon>Agaricomycetes</taxon>
        <taxon>Agaricomycetidae</taxon>
        <taxon>Agaricales</taxon>
        <taxon>Marasmiineae</taxon>
        <taxon>Marasmiaceae</taxon>
        <taxon>Marasmius</taxon>
    </lineage>
</organism>
<evidence type="ECO:0000256" key="1">
    <source>
        <dbReference type="SAM" id="MobiDB-lite"/>
    </source>
</evidence>
<evidence type="ECO:0008006" key="4">
    <source>
        <dbReference type="Google" id="ProtNLM"/>
    </source>
</evidence>